<dbReference type="EMBL" id="JAUBDI010000004">
    <property type="protein sequence ID" value="MDW0112918.1"/>
    <property type="molecule type" value="Genomic_DNA"/>
</dbReference>
<gene>
    <name evidence="3" type="ORF">QT711_06945</name>
</gene>
<feature type="domain" description="DUF2154" evidence="2">
    <location>
        <begin position="39"/>
        <end position="130"/>
    </location>
</feature>
<sequence length="240" mass="26174">MKKVLWAGLIGGFLVVIGIFLYEKMLNIPVNEEAIIQRDDAKSLDMTIHFGVGTLKMVGGASDWVNGTFDYTDKKWKPSLTYKNKNKIGSAHLKQKSSMNIGFSNKKFQNDWSLQLTNEIPVKLAVSLGVSTANLDLKGIQLSSLAIDSGVGESTIDLSGNWDHSFPVDLRLGVGDTTIYLPKDTGIKLVVSKGVGRFNTNDFIPQGKGVYVNEAYGTAKHTIDLSIDMGVGNVTFKIVD</sequence>
<reference evidence="3 4" key="1">
    <citation type="submission" date="2023-06" db="EMBL/GenBank/DDBJ databases">
        <title>Sporosarcina sp. nov., isolated from Korean traditional fermented seafood 'Jeotgal'.</title>
        <authorList>
            <person name="Yang A.I."/>
            <person name="Shin N.-R."/>
        </authorList>
    </citation>
    <scope>NUCLEOTIDE SEQUENCE [LARGE SCALE GENOMIC DNA]</scope>
    <source>
        <strain evidence="3 4">KCTC13119</strain>
    </source>
</reference>
<dbReference type="InterPro" id="IPR031346">
    <property type="entry name" value="DUF2154_N"/>
</dbReference>
<dbReference type="Pfam" id="PF09922">
    <property type="entry name" value="LiaF-like_C"/>
    <property type="match status" value="1"/>
</dbReference>
<dbReference type="Proteomes" id="UP001282284">
    <property type="component" value="Unassembled WGS sequence"/>
</dbReference>
<feature type="domain" description="Cell wall-active antibiotics response LiaF-like C-terminal" evidence="1">
    <location>
        <begin position="141"/>
        <end position="235"/>
    </location>
</feature>
<dbReference type="Pfam" id="PF17115">
    <property type="entry name" value="Toast_rack_N"/>
    <property type="match status" value="1"/>
</dbReference>
<dbReference type="RefSeq" id="WP_317942908.1">
    <property type="nucleotide sequence ID" value="NZ_JAUBDI010000004.1"/>
</dbReference>
<evidence type="ECO:0000313" key="3">
    <source>
        <dbReference type="EMBL" id="MDW0112918.1"/>
    </source>
</evidence>
<accession>A0ABU4G7F4</accession>
<proteinExistence type="predicted"/>
<protein>
    <submittedName>
        <fullName evidence="3">Toast rack family protein</fullName>
    </submittedName>
</protein>
<name>A0ABU4G7F4_9BACL</name>
<evidence type="ECO:0000259" key="1">
    <source>
        <dbReference type="Pfam" id="PF09922"/>
    </source>
</evidence>
<evidence type="ECO:0000313" key="4">
    <source>
        <dbReference type="Proteomes" id="UP001282284"/>
    </source>
</evidence>
<keyword evidence="4" id="KW-1185">Reference proteome</keyword>
<evidence type="ECO:0000259" key="2">
    <source>
        <dbReference type="Pfam" id="PF17115"/>
    </source>
</evidence>
<organism evidence="3 4">
    <name type="scientific">Sporosarcina saromensis</name>
    <dbReference type="NCBI Taxonomy" id="359365"/>
    <lineage>
        <taxon>Bacteria</taxon>
        <taxon>Bacillati</taxon>
        <taxon>Bacillota</taxon>
        <taxon>Bacilli</taxon>
        <taxon>Bacillales</taxon>
        <taxon>Caryophanaceae</taxon>
        <taxon>Sporosarcina</taxon>
    </lineage>
</organism>
<comment type="caution">
    <text evidence="3">The sequence shown here is derived from an EMBL/GenBank/DDBJ whole genome shotgun (WGS) entry which is preliminary data.</text>
</comment>
<dbReference type="InterPro" id="IPR024425">
    <property type="entry name" value="LiaF-like_C"/>
</dbReference>